<dbReference type="OrthoDB" id="10630041at2759"/>
<feature type="region of interest" description="Disordered" evidence="1">
    <location>
        <begin position="1"/>
        <end position="86"/>
    </location>
</feature>
<accession>A0A1D2N7P0</accession>
<dbReference type="Proteomes" id="UP000094527">
    <property type="component" value="Unassembled WGS sequence"/>
</dbReference>
<dbReference type="EMBL" id="LJIJ01000164">
    <property type="protein sequence ID" value="ODN01257.1"/>
    <property type="molecule type" value="Genomic_DNA"/>
</dbReference>
<comment type="caution">
    <text evidence="2">The sequence shown here is derived from an EMBL/GenBank/DDBJ whole genome shotgun (WGS) entry which is preliminary data.</text>
</comment>
<evidence type="ECO:0000313" key="2">
    <source>
        <dbReference type="EMBL" id="ODN01257.1"/>
    </source>
</evidence>
<sequence>MDSSQKSSAISISASAVSSPRTAFGVRSTMKPQSSSTAATPRRQHARREIGLPIPATKQPAIKVPPLVSENNNNNHYSDDEDWTGAGSSFSRRYRGGGDFFALPLECLSRAEIKDSIKHAKLIPYGFGDDDEENKEEAEDQMNTVIGPDRARFNVWKGQNYDLHVLDYKSDFEKRVKAFQRPDMESILMDPFCRDENGLEDEPARADAFVIWKNKSKRIGSVKSSKKLVEEKNRPYDVSTSSDSDEESCCSTSSVEDPEIKEYIKSQKIKRKQGLNVTGETLYYDEDFNIIRNLHRDSYSMTNYGTMPDEKCIGKAHIFYPEMTLAEKNLLQPMELDREAKNIPPKKKSSKTISAKPPRGKGQNDPSAAGKKYSGPNKESGDFVAQII</sequence>
<name>A0A1D2N7P0_ORCCI</name>
<protein>
    <submittedName>
        <fullName evidence="2">Uncharacterized protein</fullName>
    </submittedName>
</protein>
<evidence type="ECO:0000313" key="3">
    <source>
        <dbReference type="Proteomes" id="UP000094527"/>
    </source>
</evidence>
<feature type="region of interest" description="Disordered" evidence="1">
    <location>
        <begin position="338"/>
        <end position="388"/>
    </location>
</feature>
<feature type="region of interest" description="Disordered" evidence="1">
    <location>
        <begin position="231"/>
        <end position="254"/>
    </location>
</feature>
<organism evidence="2 3">
    <name type="scientific">Orchesella cincta</name>
    <name type="common">Springtail</name>
    <name type="synonym">Podura cincta</name>
    <dbReference type="NCBI Taxonomy" id="48709"/>
    <lineage>
        <taxon>Eukaryota</taxon>
        <taxon>Metazoa</taxon>
        <taxon>Ecdysozoa</taxon>
        <taxon>Arthropoda</taxon>
        <taxon>Hexapoda</taxon>
        <taxon>Collembola</taxon>
        <taxon>Entomobryomorpha</taxon>
        <taxon>Entomobryoidea</taxon>
        <taxon>Orchesellidae</taxon>
        <taxon>Orchesellinae</taxon>
        <taxon>Orchesella</taxon>
    </lineage>
</organism>
<feature type="compositionally biased region" description="Polar residues" evidence="1">
    <location>
        <begin position="30"/>
        <end position="39"/>
    </location>
</feature>
<feature type="compositionally biased region" description="Low complexity" evidence="1">
    <location>
        <begin position="1"/>
        <end position="19"/>
    </location>
</feature>
<dbReference type="AlphaFoldDB" id="A0A1D2N7P0"/>
<evidence type="ECO:0000256" key="1">
    <source>
        <dbReference type="SAM" id="MobiDB-lite"/>
    </source>
</evidence>
<proteinExistence type="predicted"/>
<reference evidence="2 3" key="1">
    <citation type="journal article" date="2016" name="Genome Biol. Evol.">
        <title>Gene Family Evolution Reflects Adaptation to Soil Environmental Stressors in the Genome of the Collembolan Orchesella cincta.</title>
        <authorList>
            <person name="Faddeeva-Vakhrusheva A."/>
            <person name="Derks M.F."/>
            <person name="Anvar S.Y."/>
            <person name="Agamennone V."/>
            <person name="Suring W."/>
            <person name="Smit S."/>
            <person name="van Straalen N.M."/>
            <person name="Roelofs D."/>
        </authorList>
    </citation>
    <scope>NUCLEOTIDE SEQUENCE [LARGE SCALE GENOMIC DNA]</scope>
    <source>
        <tissue evidence="2">Mixed pool</tissue>
    </source>
</reference>
<keyword evidence="3" id="KW-1185">Reference proteome</keyword>
<gene>
    <name evidence="2" type="ORF">Ocin01_05428</name>
</gene>